<dbReference type="EMBL" id="PNBA02000005">
    <property type="protein sequence ID" value="KAG6425473.1"/>
    <property type="molecule type" value="Genomic_DNA"/>
</dbReference>
<sequence length="165" mass="18087">MWSALRGGALSSSHSAISHHLKNLASSSPIFSRNFSSSALSSVEKNKELLSLPEVEKILQDVRADDVTVIPAPKGSEFADYMKIMRVVIAFHFSQVSSLENWNRAFDMFLGSNEQVKQKQRGAKRILLPSVVGQEGGKWIVIDSGIVSVLPQPVSLNLLIHSSTQ</sequence>
<evidence type="ECO:0000313" key="3">
    <source>
        <dbReference type="Proteomes" id="UP000298416"/>
    </source>
</evidence>
<dbReference type="GO" id="GO:0090071">
    <property type="term" value="P:negative regulation of ribosome biogenesis"/>
    <property type="evidence" value="ECO:0007669"/>
    <property type="project" value="TreeGrafter"/>
</dbReference>
<comment type="caution">
    <text evidence="2">The sequence shown here is derived from an EMBL/GenBank/DDBJ whole genome shotgun (WGS) entry which is preliminary data.</text>
</comment>
<evidence type="ECO:0000313" key="2">
    <source>
        <dbReference type="EMBL" id="KAG6425473.1"/>
    </source>
</evidence>
<accession>A0A8X9A223</accession>
<proteinExistence type="inferred from homology"/>
<dbReference type="PANTHER" id="PTHR21043:SF0">
    <property type="entry name" value="MITOCHONDRIAL ASSEMBLY OF RIBOSOMAL LARGE SUBUNIT PROTEIN 1"/>
    <property type="match status" value="1"/>
</dbReference>
<protein>
    <submittedName>
        <fullName evidence="2">Uncharacterized protein</fullName>
    </submittedName>
</protein>
<comment type="similarity">
    <text evidence="1">Belongs to the Iojap/RsfS family.</text>
</comment>
<evidence type="ECO:0000256" key="1">
    <source>
        <dbReference type="ARBA" id="ARBA00010574"/>
    </source>
</evidence>
<dbReference type="GO" id="GO:0017148">
    <property type="term" value="P:negative regulation of translation"/>
    <property type="evidence" value="ECO:0007669"/>
    <property type="project" value="TreeGrafter"/>
</dbReference>
<dbReference type="PANTHER" id="PTHR21043">
    <property type="entry name" value="IOJAP SUPERFAMILY ORTHOLOG"/>
    <property type="match status" value="1"/>
</dbReference>
<name>A0A8X9A223_SALSN</name>
<dbReference type="Proteomes" id="UP000298416">
    <property type="component" value="Unassembled WGS sequence"/>
</dbReference>
<reference evidence="2" key="1">
    <citation type="submission" date="2018-01" db="EMBL/GenBank/DDBJ databases">
        <authorList>
            <person name="Mao J.F."/>
        </authorList>
    </citation>
    <scope>NUCLEOTIDE SEQUENCE</scope>
    <source>
        <strain evidence="2">Huo1</strain>
        <tissue evidence="2">Leaf</tissue>
    </source>
</reference>
<organism evidence="2">
    <name type="scientific">Salvia splendens</name>
    <name type="common">Scarlet sage</name>
    <dbReference type="NCBI Taxonomy" id="180675"/>
    <lineage>
        <taxon>Eukaryota</taxon>
        <taxon>Viridiplantae</taxon>
        <taxon>Streptophyta</taxon>
        <taxon>Embryophyta</taxon>
        <taxon>Tracheophyta</taxon>
        <taxon>Spermatophyta</taxon>
        <taxon>Magnoliopsida</taxon>
        <taxon>eudicotyledons</taxon>
        <taxon>Gunneridae</taxon>
        <taxon>Pentapetalae</taxon>
        <taxon>asterids</taxon>
        <taxon>lamiids</taxon>
        <taxon>Lamiales</taxon>
        <taxon>Lamiaceae</taxon>
        <taxon>Nepetoideae</taxon>
        <taxon>Mentheae</taxon>
        <taxon>Salviinae</taxon>
        <taxon>Salvia</taxon>
        <taxon>Salvia subgen. Calosphace</taxon>
        <taxon>core Calosphace</taxon>
    </lineage>
</organism>
<dbReference type="AlphaFoldDB" id="A0A8X9A223"/>
<reference evidence="2" key="2">
    <citation type="submission" date="2020-08" db="EMBL/GenBank/DDBJ databases">
        <title>Plant Genome Project.</title>
        <authorList>
            <person name="Zhang R.-G."/>
        </authorList>
    </citation>
    <scope>NUCLEOTIDE SEQUENCE</scope>
    <source>
        <strain evidence="2">Huo1</strain>
        <tissue evidence="2">Leaf</tissue>
    </source>
</reference>
<keyword evidence="3" id="KW-1185">Reference proteome</keyword>
<dbReference type="GO" id="GO:0043023">
    <property type="term" value="F:ribosomal large subunit binding"/>
    <property type="evidence" value="ECO:0007669"/>
    <property type="project" value="TreeGrafter"/>
</dbReference>
<dbReference type="InterPro" id="IPR043519">
    <property type="entry name" value="NT_sf"/>
</dbReference>
<gene>
    <name evidence="2" type="ORF">SASPL_115911</name>
</gene>
<dbReference type="InterPro" id="IPR004394">
    <property type="entry name" value="Iojap/RsfS/C7orf30"/>
</dbReference>
<dbReference type="Gene3D" id="3.30.460.10">
    <property type="entry name" value="Beta Polymerase, domain 2"/>
    <property type="match status" value="1"/>
</dbReference>